<dbReference type="EMBL" id="JADFTS010000007">
    <property type="protein sequence ID" value="KAF9597499.1"/>
    <property type="molecule type" value="Genomic_DNA"/>
</dbReference>
<gene>
    <name evidence="1" type="ORF">IFM89_019026</name>
</gene>
<reference evidence="1 2" key="1">
    <citation type="submission" date="2020-10" db="EMBL/GenBank/DDBJ databases">
        <title>The Coptis chinensis genome and diversification of protoberbering-type alkaloids.</title>
        <authorList>
            <person name="Wang B."/>
            <person name="Shu S."/>
            <person name="Song C."/>
            <person name="Liu Y."/>
        </authorList>
    </citation>
    <scope>NUCLEOTIDE SEQUENCE [LARGE SCALE GENOMIC DNA]</scope>
    <source>
        <strain evidence="1">HL-2020</strain>
        <tissue evidence="1">Leaf</tissue>
    </source>
</reference>
<comment type="caution">
    <text evidence="1">The sequence shown here is derived from an EMBL/GenBank/DDBJ whole genome shotgun (WGS) entry which is preliminary data.</text>
</comment>
<name>A0A835HFK5_9MAGN</name>
<sequence length="296" mass="32572">MIYLSITCATSSLKGTVEANGSLCDGKNSLELKSLLERYARSLGRHFPDAVEEIVGVANGQTSFEVFGSDVIDWMNLAVFFNAWKLCSHELDSSDTDEHRYSSWGTVAKLIEKYTMAKLKSLQPLIQSPGVDLATLVQIVTETMAWHSIIIQSCIRSLVPSGKKKKKSGPSDNSTSPLLQAIHGSAQSLCGIIEEVTKWLKGQLNTPVAEKFDILYSYLHQGGCNEGPGNVLKVLEALVSSSTDLEHGERISMALSKWNSAEVLTKIVIGQGMELHEFLHICESKLKLLQSLRQQF</sequence>
<dbReference type="OrthoDB" id="1874341at2759"/>
<evidence type="ECO:0000313" key="2">
    <source>
        <dbReference type="Proteomes" id="UP000631114"/>
    </source>
</evidence>
<evidence type="ECO:0000313" key="1">
    <source>
        <dbReference type="EMBL" id="KAF9597499.1"/>
    </source>
</evidence>
<dbReference type="Proteomes" id="UP000631114">
    <property type="component" value="Unassembled WGS sequence"/>
</dbReference>
<accession>A0A835HFK5</accession>
<organism evidence="1 2">
    <name type="scientific">Coptis chinensis</name>
    <dbReference type="NCBI Taxonomy" id="261450"/>
    <lineage>
        <taxon>Eukaryota</taxon>
        <taxon>Viridiplantae</taxon>
        <taxon>Streptophyta</taxon>
        <taxon>Embryophyta</taxon>
        <taxon>Tracheophyta</taxon>
        <taxon>Spermatophyta</taxon>
        <taxon>Magnoliopsida</taxon>
        <taxon>Ranunculales</taxon>
        <taxon>Ranunculaceae</taxon>
        <taxon>Coptidoideae</taxon>
        <taxon>Coptis</taxon>
    </lineage>
</organism>
<dbReference type="AlphaFoldDB" id="A0A835HFK5"/>
<proteinExistence type="predicted"/>
<keyword evidence="2" id="KW-1185">Reference proteome</keyword>
<protein>
    <submittedName>
        <fullName evidence="1">Uncharacterized protein</fullName>
    </submittedName>
</protein>